<dbReference type="InterPro" id="IPR002937">
    <property type="entry name" value="Amino_oxidase"/>
</dbReference>
<comment type="subunit">
    <text evidence="2">Interacts with COX5B; this interaction may contribute to localize PYROXD2 to the inner face of the inner mitochondrial membrane.</text>
</comment>
<name>A0ABW9FBJ4_9NOCA</name>
<reference evidence="5 6" key="1">
    <citation type="submission" date="2023-11" db="EMBL/GenBank/DDBJ databases">
        <authorList>
            <person name="Val-Calvo J."/>
            <person name="Scortti M."/>
            <person name="Vazquez-Boland J."/>
        </authorList>
    </citation>
    <scope>NUCLEOTIDE SEQUENCE [LARGE SCALE GENOMIC DNA]</scope>
    <source>
        <strain evidence="5 6">PAM 2766</strain>
    </source>
</reference>
<evidence type="ECO:0000256" key="2">
    <source>
        <dbReference type="ARBA" id="ARBA00038825"/>
    </source>
</evidence>
<dbReference type="RefSeq" id="WP_420163031.1">
    <property type="nucleotide sequence ID" value="NZ_JBDLNV010000001.1"/>
</dbReference>
<keyword evidence="6" id="KW-1185">Reference proteome</keyword>
<evidence type="ECO:0000256" key="1">
    <source>
        <dbReference type="ARBA" id="ARBA00037217"/>
    </source>
</evidence>
<accession>A0ABW9FBJ4</accession>
<dbReference type="Proteomes" id="UP001629745">
    <property type="component" value="Unassembled WGS sequence"/>
</dbReference>
<comment type="caution">
    <text evidence="5">The sequence shown here is derived from an EMBL/GenBank/DDBJ whole genome shotgun (WGS) entry which is preliminary data.</text>
</comment>
<dbReference type="SUPFAM" id="SSF51905">
    <property type="entry name" value="FAD/NAD(P)-binding domain"/>
    <property type="match status" value="1"/>
</dbReference>
<organism evidence="5 6">
    <name type="scientific">Rhodococcus parequi</name>
    <dbReference type="NCBI Taxonomy" id="3137122"/>
    <lineage>
        <taxon>Bacteria</taxon>
        <taxon>Bacillati</taxon>
        <taxon>Actinomycetota</taxon>
        <taxon>Actinomycetes</taxon>
        <taxon>Mycobacteriales</taxon>
        <taxon>Nocardiaceae</taxon>
        <taxon>Rhodococcus</taxon>
    </lineage>
</organism>
<comment type="function">
    <text evidence="1">Probable oxidoreductase that may play a role as regulator of mitochondrial function.</text>
</comment>
<evidence type="ECO:0000313" key="6">
    <source>
        <dbReference type="Proteomes" id="UP001629745"/>
    </source>
</evidence>
<dbReference type="InterPro" id="IPR036188">
    <property type="entry name" value="FAD/NAD-bd_sf"/>
</dbReference>
<feature type="domain" description="Amine oxidase" evidence="4">
    <location>
        <begin position="16"/>
        <end position="504"/>
    </location>
</feature>
<dbReference type="Gene3D" id="3.50.50.60">
    <property type="entry name" value="FAD/NAD(P)-binding domain"/>
    <property type="match status" value="2"/>
</dbReference>
<protein>
    <recommendedName>
        <fullName evidence="3">Pyridine nucleotide-disulfide oxidoreductase domain-containing protein 2</fullName>
    </recommendedName>
</protein>
<sequence>MTERADAIVVGAGPNGLVAAITLADRGWDVLVLEAEPTPGGAVRSGDLHPGYRYDRFSAFYPLSAVSPAFESLDLETHGLSWSRAPISVAHPLDAADEDAPAVHPDPAATAAALERFHSGDGERWLELYRMWERIREPLLGTLFGPFPPLRGPMKLLRELGSAEALRIARFLLLPANRMGQELFAGEAAKVLLLGNALHADVPPDAPISGAMGFLLGMLAQDVGFPVPVGGAGALTDALVRRLEAAGGRVECNSRVEGVTVEANAATGVRLADGRTVRARRAVLADVSAPALYEQLLPREVVPANVRTALEHFEWDTPVVKVNYALREKIPWQADTVRRAGTVHVGGDTTKLAKWHTQLAAGELPEHPFLLVGQMTTADPTRSPEGTESAWAYTHLPRGVADDASAEKIAERTDEQLERFAPGFGSRVVARTVQRPSDLERADANLVDGAVNGGTAQLHQQLVFRPVPGSSRPETPVGKLFLASASAHPGGGVHGVCGLNAARAALAQHGLGAPVRRGLNRAVAEVVWRSSKRR</sequence>
<evidence type="ECO:0000259" key="4">
    <source>
        <dbReference type="Pfam" id="PF01593"/>
    </source>
</evidence>
<evidence type="ECO:0000313" key="5">
    <source>
        <dbReference type="EMBL" id="MFM1722478.1"/>
    </source>
</evidence>
<evidence type="ECO:0000256" key="3">
    <source>
        <dbReference type="ARBA" id="ARBA00040298"/>
    </source>
</evidence>
<dbReference type="Pfam" id="PF01593">
    <property type="entry name" value="Amino_oxidase"/>
    <property type="match status" value="1"/>
</dbReference>
<proteinExistence type="predicted"/>
<dbReference type="EMBL" id="JBDLNV010000001">
    <property type="protein sequence ID" value="MFM1722478.1"/>
    <property type="molecule type" value="Genomic_DNA"/>
</dbReference>
<dbReference type="PANTHER" id="PTHR10668">
    <property type="entry name" value="PHYTOENE DEHYDROGENASE"/>
    <property type="match status" value="1"/>
</dbReference>
<gene>
    <name evidence="5" type="ORF">ABEU20_001033</name>
</gene>
<dbReference type="PANTHER" id="PTHR10668:SF105">
    <property type="entry name" value="DEHYDROGENASE-RELATED"/>
    <property type="match status" value="1"/>
</dbReference>